<evidence type="ECO:0000313" key="2">
    <source>
        <dbReference type="EMBL" id="ODR98650.1"/>
    </source>
</evidence>
<gene>
    <name evidence="2" type="ORF">AUC68_09650</name>
</gene>
<feature type="signal peptide" evidence="1">
    <location>
        <begin position="1"/>
        <end position="20"/>
    </location>
</feature>
<keyword evidence="1" id="KW-0732">Signal</keyword>
<name>A0A1E3VYQ1_9HYPH</name>
<evidence type="ECO:0000256" key="1">
    <source>
        <dbReference type="SAM" id="SignalP"/>
    </source>
</evidence>
<evidence type="ECO:0000313" key="3">
    <source>
        <dbReference type="Proteomes" id="UP000094501"/>
    </source>
</evidence>
<comment type="caution">
    <text evidence="2">The sequence shown here is derived from an EMBL/GenBank/DDBJ whole genome shotgun (WGS) entry which is preliminary data.</text>
</comment>
<dbReference type="AlphaFoldDB" id="A0A1E3VYQ1"/>
<organism evidence="2 3">
    <name type="scientific">Methyloceanibacter methanicus</name>
    <dbReference type="NCBI Taxonomy" id="1774968"/>
    <lineage>
        <taxon>Bacteria</taxon>
        <taxon>Pseudomonadati</taxon>
        <taxon>Pseudomonadota</taxon>
        <taxon>Alphaproteobacteria</taxon>
        <taxon>Hyphomicrobiales</taxon>
        <taxon>Hyphomicrobiaceae</taxon>
        <taxon>Methyloceanibacter</taxon>
    </lineage>
</organism>
<protein>
    <recommendedName>
        <fullName evidence="4">Cysteine rich repeat protein</fullName>
    </recommendedName>
</protein>
<keyword evidence="3" id="KW-1185">Reference proteome</keyword>
<dbReference type="Proteomes" id="UP000094501">
    <property type="component" value="Unassembled WGS sequence"/>
</dbReference>
<sequence>MFGAMLVAVASSALASSALASSALASSALAYSGAVKGACRADYKRFCAAHAVDDPGLRRCMDKAGHSLSRTCVAVLINSGEVSKSRAAQRWGHEF</sequence>
<feature type="chain" id="PRO_5009138769" description="Cysteine rich repeat protein" evidence="1">
    <location>
        <begin position="21"/>
        <end position="95"/>
    </location>
</feature>
<accession>A0A1E3VYQ1</accession>
<reference evidence="2 3" key="1">
    <citation type="journal article" date="2016" name="Environ. Microbiol.">
        <title>New Methyloceanibacter diversity from North Sea sediments includes methanotroph containing solely the soluble methane monooxygenase.</title>
        <authorList>
            <person name="Vekeman B."/>
            <person name="Kerckhof F.M."/>
            <person name="Cremers G."/>
            <person name="de Vos P."/>
            <person name="Vandamme P."/>
            <person name="Boon N."/>
            <person name="Op den Camp H.J."/>
            <person name="Heylen K."/>
        </authorList>
    </citation>
    <scope>NUCLEOTIDE SEQUENCE [LARGE SCALE GENOMIC DNA]</scope>
    <source>
        <strain evidence="2 3">R-67174</strain>
    </source>
</reference>
<proteinExistence type="predicted"/>
<evidence type="ECO:0008006" key="4">
    <source>
        <dbReference type="Google" id="ProtNLM"/>
    </source>
</evidence>
<dbReference type="EMBL" id="LPWG01000013">
    <property type="protein sequence ID" value="ODR98650.1"/>
    <property type="molecule type" value="Genomic_DNA"/>
</dbReference>